<keyword evidence="4" id="KW-0802">TPR repeat</keyword>
<organism evidence="6 8">
    <name type="scientific">Phaeobacter gallaeciensis</name>
    <dbReference type="NCBI Taxonomy" id="60890"/>
    <lineage>
        <taxon>Bacteria</taxon>
        <taxon>Pseudomonadati</taxon>
        <taxon>Pseudomonadota</taxon>
        <taxon>Alphaproteobacteria</taxon>
        <taxon>Rhodobacterales</taxon>
        <taxon>Roseobacteraceae</taxon>
        <taxon>Phaeobacter</taxon>
    </lineage>
</organism>
<evidence type="ECO:0000313" key="8">
    <source>
        <dbReference type="Proteomes" id="UP000092565"/>
    </source>
</evidence>
<dbReference type="RefSeq" id="WP_065270375.1">
    <property type="nucleotide sequence ID" value="NZ_CP015124.1"/>
</dbReference>
<dbReference type="AlphaFoldDB" id="A0A1B0ZM88"/>
<dbReference type="InterPro" id="IPR011990">
    <property type="entry name" value="TPR-like_helical_dom_sf"/>
</dbReference>
<accession>A0A1B0ZM88</accession>
<proteinExistence type="predicted"/>
<dbReference type="PATRIC" id="fig|60890.4.peg.274"/>
<dbReference type="SUPFAM" id="SSF53756">
    <property type="entry name" value="UDP-Glycosyltransferase/glycogen phosphorylase"/>
    <property type="match status" value="1"/>
</dbReference>
<evidence type="ECO:0000256" key="1">
    <source>
        <dbReference type="ARBA" id="ARBA00004922"/>
    </source>
</evidence>
<evidence type="ECO:0000256" key="4">
    <source>
        <dbReference type="ARBA" id="ARBA00022803"/>
    </source>
</evidence>
<feature type="domain" description="O-GlcNAc transferase C-terminal" evidence="5">
    <location>
        <begin position="387"/>
        <end position="573"/>
    </location>
</feature>
<dbReference type="InterPro" id="IPR029489">
    <property type="entry name" value="OGT/SEC/SPY_C"/>
</dbReference>
<dbReference type="Gene3D" id="1.25.40.10">
    <property type="entry name" value="Tetratricopeptide repeat domain"/>
    <property type="match status" value="1"/>
</dbReference>
<dbReference type="GO" id="GO:0016757">
    <property type="term" value="F:glycosyltransferase activity"/>
    <property type="evidence" value="ECO:0007669"/>
    <property type="project" value="UniProtKB-KW"/>
</dbReference>
<keyword evidence="7" id="KW-0328">Glycosyltransferase</keyword>
<evidence type="ECO:0000256" key="2">
    <source>
        <dbReference type="ARBA" id="ARBA00022679"/>
    </source>
</evidence>
<reference evidence="7 9" key="2">
    <citation type="submission" date="2023-02" db="EMBL/GenBank/DDBJ databases">
        <title>Population genomics of bacteria associated with diatom.</title>
        <authorList>
            <person name="Xie J."/>
            <person name="Wang H."/>
        </authorList>
    </citation>
    <scope>NUCLEOTIDE SEQUENCE [LARGE SCALE GENOMIC DNA]</scope>
    <source>
        <strain evidence="7 9">PT47_8</strain>
    </source>
</reference>
<sequence>MSKFDFQFQKNASNQSVTAGLAMFETQKKAGIQQGSQAGTVKTARKYIDDAMDLVVSLDYNAARAMLDEALSIYPEDIVLLRLSGDVYLQQDDKDNALLTYMTAMGVNPLDTQVLNSIGSLLGLMGNSHDAKGFFQAAHNTDPSDAYSGYNWAHNSMKDSDWSFFDRLPQILRLGDRCPLDVQPFTLLGLTDDPALHKVRVKARCRDLMKRIKENKRFSRTSVHGRKIRIGFFSDDFRDHATMLLMGRFFDLIDRERFEVIIYDYGSSGNSAVRLQVEESADIYHNVRDISDHEMAELARKDGVDIAIDMKTYTKGARLAAFAERVAPVQVAFLGYPGTSGLPTMDYFIGDEITVPPSLRQHFSEKILYMPNCYQVNDNTREHSPDMPTRAELGLPEDAFVFCSLNNPNKVTPAEFDVWTKLLHNVPDSVLWLFAPTITIQENLLREAKARGIGPERLVFAARVSMVEHVSRMGRADLFLDAFNCNAHTTASEAVWSGLPIVTKAGKQFAARVAASIVTAIGCPDLVTETKEEYYDLAYKLATDRDALNEIKQRLKDNLWTTPLYDSEQYVRDFENLMEKAILRYEEGYKPKHLSLN</sequence>
<dbReference type="EMBL" id="CP015124">
    <property type="protein sequence ID" value="ANP35221.1"/>
    <property type="molecule type" value="Genomic_DNA"/>
</dbReference>
<dbReference type="Gene3D" id="3.40.50.11380">
    <property type="match status" value="1"/>
</dbReference>
<reference evidence="6 8" key="1">
    <citation type="submission" date="2016-04" db="EMBL/GenBank/DDBJ databases">
        <authorList>
            <person name="Evans L.H."/>
            <person name="Alamgir A."/>
            <person name="Owens N."/>
            <person name="Weber N.D."/>
            <person name="Virtaneva K."/>
            <person name="Barbian K."/>
            <person name="Babar A."/>
            <person name="Rosenke K."/>
        </authorList>
    </citation>
    <scope>NUCLEOTIDE SEQUENCE [LARGE SCALE GENOMIC DNA]</scope>
    <source>
        <strain evidence="6 8">JL2886</strain>
    </source>
</reference>
<protein>
    <submittedName>
        <fullName evidence="6">TPR repeat protein</fullName>
    </submittedName>
    <submittedName>
        <fullName evidence="7">UDP-N-acetylglucosamine-peptide N-acetylglucosaminyltransferase</fullName>
    </submittedName>
</protein>
<feature type="domain" description="O-GlcNAc transferase C-terminal" evidence="5">
    <location>
        <begin position="215"/>
        <end position="380"/>
    </location>
</feature>
<dbReference type="PANTHER" id="PTHR44998">
    <property type="match status" value="1"/>
</dbReference>
<dbReference type="Proteomes" id="UP000092565">
    <property type="component" value="Chromosome"/>
</dbReference>
<keyword evidence="3" id="KW-0677">Repeat</keyword>
<evidence type="ECO:0000313" key="7">
    <source>
        <dbReference type="EMBL" id="MDE4164798.1"/>
    </source>
</evidence>
<dbReference type="Proteomes" id="UP001218364">
    <property type="component" value="Unassembled WGS sequence"/>
</dbReference>
<dbReference type="SUPFAM" id="SSF48452">
    <property type="entry name" value="TPR-like"/>
    <property type="match status" value="1"/>
</dbReference>
<evidence type="ECO:0000259" key="5">
    <source>
        <dbReference type="Pfam" id="PF13844"/>
    </source>
</evidence>
<dbReference type="PANTHER" id="PTHR44998:SF1">
    <property type="entry name" value="UDP-N-ACETYLGLUCOSAMINE--PEPTIDE N-ACETYLGLUCOSAMINYLTRANSFERASE 110 KDA SUBUNIT"/>
    <property type="match status" value="1"/>
</dbReference>
<keyword evidence="2" id="KW-0808">Transferase</keyword>
<keyword evidence="8" id="KW-1185">Reference proteome</keyword>
<dbReference type="Pfam" id="PF13844">
    <property type="entry name" value="Glyco_transf_41"/>
    <property type="match status" value="2"/>
</dbReference>
<dbReference type="Gene3D" id="3.40.50.2000">
    <property type="entry name" value="Glycogen Phosphorylase B"/>
    <property type="match status" value="1"/>
</dbReference>
<gene>
    <name evidence="6" type="ORF">JL2886_00288</name>
    <name evidence="7" type="ORF">PXK24_03785</name>
</gene>
<dbReference type="EMBL" id="JARCJK010000001">
    <property type="protein sequence ID" value="MDE4164798.1"/>
    <property type="molecule type" value="Genomic_DNA"/>
</dbReference>
<comment type="pathway">
    <text evidence="1">Protein modification; protein glycosylation.</text>
</comment>
<name>A0A1B0ZM88_9RHOB</name>
<evidence type="ECO:0000313" key="6">
    <source>
        <dbReference type="EMBL" id="ANP35221.1"/>
    </source>
</evidence>
<dbReference type="OrthoDB" id="146908at2"/>
<evidence type="ECO:0000313" key="9">
    <source>
        <dbReference type="Proteomes" id="UP001218364"/>
    </source>
</evidence>
<evidence type="ECO:0000256" key="3">
    <source>
        <dbReference type="ARBA" id="ARBA00022737"/>
    </source>
</evidence>